<evidence type="ECO:0000313" key="3">
    <source>
        <dbReference type="Proteomes" id="UP000642070"/>
    </source>
</evidence>
<dbReference type="EMBL" id="BMPI01000066">
    <property type="protein sequence ID" value="GGM73250.1"/>
    <property type="molecule type" value="Genomic_DNA"/>
</dbReference>
<reference evidence="2" key="1">
    <citation type="journal article" date="2014" name="Int. J. Syst. Evol. Microbiol.">
        <title>Complete genome sequence of Corynebacterium casei LMG S-19264T (=DSM 44701T), isolated from a smear-ripened cheese.</title>
        <authorList>
            <consortium name="US DOE Joint Genome Institute (JGI-PGF)"/>
            <person name="Walter F."/>
            <person name="Albersmeier A."/>
            <person name="Kalinowski J."/>
            <person name="Ruckert C."/>
        </authorList>
    </citation>
    <scope>NUCLEOTIDE SEQUENCE</scope>
    <source>
        <strain evidence="2">JCM 19831</strain>
    </source>
</reference>
<organism evidence="2 3">
    <name type="scientific">Dactylosporangium sucinum</name>
    <dbReference type="NCBI Taxonomy" id="1424081"/>
    <lineage>
        <taxon>Bacteria</taxon>
        <taxon>Bacillati</taxon>
        <taxon>Actinomycetota</taxon>
        <taxon>Actinomycetes</taxon>
        <taxon>Micromonosporales</taxon>
        <taxon>Micromonosporaceae</taxon>
        <taxon>Dactylosporangium</taxon>
    </lineage>
</organism>
<feature type="transmembrane region" description="Helical" evidence="1">
    <location>
        <begin position="36"/>
        <end position="58"/>
    </location>
</feature>
<protein>
    <submittedName>
        <fullName evidence="2">Uncharacterized protein</fullName>
    </submittedName>
</protein>
<comment type="caution">
    <text evidence="2">The sequence shown here is derived from an EMBL/GenBank/DDBJ whole genome shotgun (WGS) entry which is preliminary data.</text>
</comment>
<keyword evidence="3" id="KW-1185">Reference proteome</keyword>
<name>A0A917UCA0_9ACTN</name>
<feature type="transmembrane region" description="Helical" evidence="1">
    <location>
        <begin position="9"/>
        <end position="30"/>
    </location>
</feature>
<accession>A0A917UCA0</accession>
<evidence type="ECO:0000256" key="1">
    <source>
        <dbReference type="SAM" id="Phobius"/>
    </source>
</evidence>
<dbReference type="Proteomes" id="UP000642070">
    <property type="component" value="Unassembled WGS sequence"/>
</dbReference>
<keyword evidence="1" id="KW-0812">Transmembrane</keyword>
<evidence type="ECO:0000313" key="2">
    <source>
        <dbReference type="EMBL" id="GGM73250.1"/>
    </source>
</evidence>
<sequence>MVIPKRARILLWFFGVVLLIVLVLGAAGAFDSPMEMFAAFAALLAGLGTVGLALSYYFNWPPRD</sequence>
<reference evidence="2" key="2">
    <citation type="submission" date="2020-09" db="EMBL/GenBank/DDBJ databases">
        <authorList>
            <person name="Sun Q."/>
            <person name="Ohkuma M."/>
        </authorList>
    </citation>
    <scope>NUCLEOTIDE SEQUENCE</scope>
    <source>
        <strain evidence="2">JCM 19831</strain>
    </source>
</reference>
<gene>
    <name evidence="2" type="ORF">GCM10007977_088590</name>
</gene>
<keyword evidence="1" id="KW-0472">Membrane</keyword>
<dbReference type="RefSeq" id="WP_190256081.1">
    <property type="nucleotide sequence ID" value="NZ_BMPI01000066.1"/>
</dbReference>
<dbReference type="AlphaFoldDB" id="A0A917UCA0"/>
<proteinExistence type="predicted"/>
<keyword evidence="1" id="KW-1133">Transmembrane helix</keyword>